<feature type="region of interest" description="Disordered" evidence="1">
    <location>
        <begin position="216"/>
        <end position="238"/>
    </location>
</feature>
<reference evidence="3" key="1">
    <citation type="submission" date="2022-10" db="EMBL/GenBank/DDBJ databases">
        <title>Culturing micro-colonial fungi from biological soil crusts in the Mojave desert and describing Neophaeococcomyces mojavensis, and introducing the new genera and species Taxawa tesnikishii.</title>
        <authorList>
            <person name="Kurbessoian T."/>
            <person name="Stajich J.E."/>
        </authorList>
    </citation>
    <scope>NUCLEOTIDE SEQUENCE</scope>
    <source>
        <strain evidence="3">TK_41</strain>
    </source>
</reference>
<keyword evidence="3" id="KW-0687">Ribonucleoprotein</keyword>
<name>A0AA39CEC2_9EURO</name>
<dbReference type="PANTHER" id="PTHR28041">
    <property type="entry name" value="54S RIBOSOMAL PROTEIN L25, MITOCHONDRIAL"/>
    <property type="match status" value="1"/>
</dbReference>
<dbReference type="EMBL" id="JAPDRK010000017">
    <property type="protein sequence ID" value="KAJ9605168.1"/>
    <property type="molecule type" value="Genomic_DNA"/>
</dbReference>
<dbReference type="Proteomes" id="UP001172673">
    <property type="component" value="Unassembled WGS sequence"/>
</dbReference>
<feature type="domain" description="Large ribosomal subunit protein mL59" evidence="2">
    <location>
        <begin position="15"/>
        <end position="220"/>
    </location>
</feature>
<evidence type="ECO:0000256" key="1">
    <source>
        <dbReference type="SAM" id="MobiDB-lite"/>
    </source>
</evidence>
<accession>A0AA39CEC2</accession>
<dbReference type="AlphaFoldDB" id="A0AA39CEC2"/>
<evidence type="ECO:0000313" key="4">
    <source>
        <dbReference type="Proteomes" id="UP001172673"/>
    </source>
</evidence>
<protein>
    <submittedName>
        <fullName evidence="3">54S ribosomal protein L25, mitochondrial</fullName>
    </submittedName>
</protein>
<feature type="compositionally biased region" description="Polar residues" evidence="1">
    <location>
        <begin position="80"/>
        <end position="99"/>
    </location>
</feature>
<dbReference type="GO" id="GO:0003735">
    <property type="term" value="F:structural constituent of ribosome"/>
    <property type="evidence" value="ECO:0007669"/>
    <property type="project" value="InterPro"/>
</dbReference>
<comment type="caution">
    <text evidence="3">The sequence shown here is derived from an EMBL/GenBank/DDBJ whole genome shotgun (WGS) entry which is preliminary data.</text>
</comment>
<proteinExistence type="predicted"/>
<dbReference type="PANTHER" id="PTHR28041:SF1">
    <property type="entry name" value="LARGE RIBOSOMAL SUBUNIT PROTEIN ML59"/>
    <property type="match status" value="1"/>
</dbReference>
<gene>
    <name evidence="3" type="primary">MRPL25</name>
    <name evidence="3" type="ORF">H2200_010558</name>
</gene>
<keyword evidence="3" id="KW-0689">Ribosomal protein</keyword>
<dbReference type="InterPro" id="IPR040922">
    <property type="entry name" value="Ribosomal_mL59_dom"/>
</dbReference>
<dbReference type="GO" id="GO:0005762">
    <property type="term" value="C:mitochondrial large ribosomal subunit"/>
    <property type="evidence" value="ECO:0007669"/>
    <property type="project" value="InterPro"/>
</dbReference>
<organism evidence="3 4">
    <name type="scientific">Cladophialophora chaetospira</name>
    <dbReference type="NCBI Taxonomy" id="386627"/>
    <lineage>
        <taxon>Eukaryota</taxon>
        <taxon>Fungi</taxon>
        <taxon>Dikarya</taxon>
        <taxon>Ascomycota</taxon>
        <taxon>Pezizomycotina</taxon>
        <taxon>Eurotiomycetes</taxon>
        <taxon>Chaetothyriomycetidae</taxon>
        <taxon>Chaetothyriales</taxon>
        <taxon>Herpotrichiellaceae</taxon>
        <taxon>Cladophialophora</taxon>
    </lineage>
</organism>
<keyword evidence="4" id="KW-1185">Reference proteome</keyword>
<evidence type="ECO:0000313" key="3">
    <source>
        <dbReference type="EMBL" id="KAJ9605168.1"/>
    </source>
</evidence>
<feature type="region of interest" description="Disordered" evidence="1">
    <location>
        <begin position="79"/>
        <end position="130"/>
    </location>
</feature>
<dbReference type="Pfam" id="PF18126">
    <property type="entry name" value="Mitoc_mL59"/>
    <property type="match status" value="1"/>
</dbReference>
<dbReference type="InterPro" id="IPR037507">
    <property type="entry name" value="Ribosomal_mL59"/>
</dbReference>
<evidence type="ECO:0000259" key="2">
    <source>
        <dbReference type="Pfam" id="PF18126"/>
    </source>
</evidence>
<sequence length="238" mass="26625">MAATATRTANALPTRLQDFFARYPPQLYSAKFTGIKIPLTRRDAKEAAVVRSAQLEEAQASIPQEMRLSRSMLAQPILVPSTTSSPSEALLSTESGAEDTSTPTPTTPPSQSRRKFPSNPFLPRKNFSTGGWAGPKIGLRRQAELVKLAQQYNIEELLPPGKKSTAFKEERLLERGLRIKGTGEGQKVKGHKWERRMPVTLDKRRKAMENMPQLIREWKQKGHGRGWSKYPSSKASKN</sequence>